<accession>A0AAE0RRW4</accession>
<proteinExistence type="predicted"/>
<reference evidence="1" key="2">
    <citation type="journal article" date="2021" name="Genome Biol. Evol.">
        <title>Developing a high-quality reference genome for a parasitic bivalve with doubly uniparental inheritance (Bivalvia: Unionida).</title>
        <authorList>
            <person name="Smith C.H."/>
        </authorList>
    </citation>
    <scope>NUCLEOTIDE SEQUENCE</scope>
    <source>
        <strain evidence="1">CHS0354</strain>
        <tissue evidence="1">Mantle</tissue>
    </source>
</reference>
<name>A0AAE0RRW4_9BIVA</name>
<dbReference type="Proteomes" id="UP001195483">
    <property type="component" value="Unassembled WGS sequence"/>
</dbReference>
<feature type="non-terminal residue" evidence="1">
    <location>
        <position position="1"/>
    </location>
</feature>
<keyword evidence="2" id="KW-1185">Reference proteome</keyword>
<sequence length="52" mass="5996">DGVLNKKSLYKYNSVCATIHEKFNRLVQFIQKDCSTKLHLIDHDDVVVFGNT</sequence>
<dbReference type="EMBL" id="JAEAOA010002074">
    <property type="protein sequence ID" value="KAK3578421.1"/>
    <property type="molecule type" value="Genomic_DNA"/>
</dbReference>
<protein>
    <submittedName>
        <fullName evidence="1">Uncharacterized protein</fullName>
    </submittedName>
</protein>
<comment type="caution">
    <text evidence="1">The sequence shown here is derived from an EMBL/GenBank/DDBJ whole genome shotgun (WGS) entry which is preliminary data.</text>
</comment>
<feature type="non-terminal residue" evidence="1">
    <location>
        <position position="52"/>
    </location>
</feature>
<dbReference type="AlphaFoldDB" id="A0AAE0RRW4"/>
<evidence type="ECO:0000313" key="1">
    <source>
        <dbReference type="EMBL" id="KAK3578421.1"/>
    </source>
</evidence>
<gene>
    <name evidence="1" type="ORF">CHS0354_035624</name>
</gene>
<reference evidence="1" key="1">
    <citation type="journal article" date="2021" name="Genome Biol. Evol.">
        <title>A High-Quality Reference Genome for a Parasitic Bivalve with Doubly Uniparental Inheritance (Bivalvia: Unionida).</title>
        <authorList>
            <person name="Smith C.H."/>
        </authorList>
    </citation>
    <scope>NUCLEOTIDE SEQUENCE</scope>
    <source>
        <strain evidence="1">CHS0354</strain>
    </source>
</reference>
<reference evidence="1" key="3">
    <citation type="submission" date="2023-05" db="EMBL/GenBank/DDBJ databases">
        <authorList>
            <person name="Smith C.H."/>
        </authorList>
    </citation>
    <scope>NUCLEOTIDE SEQUENCE</scope>
    <source>
        <strain evidence="1">CHS0354</strain>
        <tissue evidence="1">Mantle</tissue>
    </source>
</reference>
<organism evidence="1 2">
    <name type="scientific">Potamilus streckersoni</name>
    <dbReference type="NCBI Taxonomy" id="2493646"/>
    <lineage>
        <taxon>Eukaryota</taxon>
        <taxon>Metazoa</taxon>
        <taxon>Spiralia</taxon>
        <taxon>Lophotrochozoa</taxon>
        <taxon>Mollusca</taxon>
        <taxon>Bivalvia</taxon>
        <taxon>Autobranchia</taxon>
        <taxon>Heteroconchia</taxon>
        <taxon>Palaeoheterodonta</taxon>
        <taxon>Unionida</taxon>
        <taxon>Unionoidea</taxon>
        <taxon>Unionidae</taxon>
        <taxon>Ambleminae</taxon>
        <taxon>Lampsilini</taxon>
        <taxon>Potamilus</taxon>
    </lineage>
</organism>
<evidence type="ECO:0000313" key="2">
    <source>
        <dbReference type="Proteomes" id="UP001195483"/>
    </source>
</evidence>